<gene>
    <name evidence="9" type="ORF">GQE98_13270</name>
</gene>
<feature type="transmembrane region" description="Helical" evidence="7">
    <location>
        <begin position="82"/>
        <end position="101"/>
    </location>
</feature>
<evidence type="ECO:0000259" key="8">
    <source>
        <dbReference type="PROSITE" id="PS50928"/>
    </source>
</evidence>
<evidence type="ECO:0000256" key="1">
    <source>
        <dbReference type="ARBA" id="ARBA00004651"/>
    </source>
</evidence>
<dbReference type="InterPro" id="IPR000515">
    <property type="entry name" value="MetI-like"/>
</dbReference>
<dbReference type="InterPro" id="IPR035906">
    <property type="entry name" value="MetI-like_sf"/>
</dbReference>
<dbReference type="Proteomes" id="UP000476030">
    <property type="component" value="Unassembled WGS sequence"/>
</dbReference>
<evidence type="ECO:0000256" key="2">
    <source>
        <dbReference type="ARBA" id="ARBA00022448"/>
    </source>
</evidence>
<comment type="similarity">
    <text evidence="7">Belongs to the binding-protein-dependent transport system permease family.</text>
</comment>
<dbReference type="Pfam" id="PF00528">
    <property type="entry name" value="BPD_transp_1"/>
    <property type="match status" value="1"/>
</dbReference>
<protein>
    <submittedName>
        <fullName evidence="9">ABC transporter permease subunit</fullName>
    </submittedName>
</protein>
<feature type="transmembrane region" description="Helical" evidence="7">
    <location>
        <begin position="21"/>
        <end position="39"/>
    </location>
</feature>
<comment type="subcellular location">
    <subcellularLocation>
        <location evidence="1 7">Cell membrane</location>
        <topology evidence="1 7">Multi-pass membrane protein</topology>
    </subcellularLocation>
</comment>
<keyword evidence="10" id="KW-1185">Reference proteome</keyword>
<accession>A0A6L8W927</accession>
<feature type="domain" description="ABC transmembrane type-1" evidence="8">
    <location>
        <begin position="75"/>
        <end position="256"/>
    </location>
</feature>
<proteinExistence type="inferred from homology"/>
<evidence type="ECO:0000256" key="6">
    <source>
        <dbReference type="ARBA" id="ARBA00023136"/>
    </source>
</evidence>
<feature type="transmembrane region" description="Helical" evidence="7">
    <location>
        <begin position="181"/>
        <end position="211"/>
    </location>
</feature>
<comment type="caution">
    <text evidence="9">The sequence shown here is derived from an EMBL/GenBank/DDBJ whole genome shotgun (WGS) entry which is preliminary data.</text>
</comment>
<feature type="transmembrane region" description="Helical" evidence="7">
    <location>
        <begin position="231"/>
        <end position="258"/>
    </location>
</feature>
<name>A0A6L8W927_9PROT</name>
<keyword evidence="6 7" id="KW-0472">Membrane</keyword>
<dbReference type="PANTHER" id="PTHR30151">
    <property type="entry name" value="ALKANE SULFONATE ABC TRANSPORTER-RELATED, MEMBRANE SUBUNIT"/>
    <property type="match status" value="1"/>
</dbReference>
<evidence type="ECO:0000256" key="7">
    <source>
        <dbReference type="RuleBase" id="RU363032"/>
    </source>
</evidence>
<feature type="transmembrane region" description="Helical" evidence="7">
    <location>
        <begin position="141"/>
        <end position="160"/>
    </location>
</feature>
<feature type="transmembrane region" description="Helical" evidence="7">
    <location>
        <begin position="113"/>
        <end position="135"/>
    </location>
</feature>
<evidence type="ECO:0000256" key="4">
    <source>
        <dbReference type="ARBA" id="ARBA00022692"/>
    </source>
</evidence>
<keyword evidence="2 7" id="KW-0813">Transport</keyword>
<evidence type="ECO:0000313" key="10">
    <source>
        <dbReference type="Proteomes" id="UP000476030"/>
    </source>
</evidence>
<dbReference type="CDD" id="cd06261">
    <property type="entry name" value="TM_PBP2"/>
    <property type="match status" value="1"/>
</dbReference>
<sequence>MSETSKPTQQPQPVAKPKRSVNTTLIWQLVILVVLLGSWEVMSGRLFDSFWVSKPSLIVSYIYNWVLNGDFMRHLTATMTEIIVGYSLGAGLGLALGLPIGRMERTAKILDPFLLALNGIPRVALAPLFVIWFGIGITPKIVLVFTLVFFVVFYNSYAGVRSVERRYVDLAWVMGARSFRLFSKVILPAAMPYIILGLKLSIPYAVIGAIIGEFIASSEGLGYKIQLETSIYNTTGTMGGIIVLMILVVLLNSILAWIERRALAWRPPSRSSDAGGQGL</sequence>
<reference evidence="9 10" key="1">
    <citation type="submission" date="2019-12" db="EMBL/GenBank/DDBJ databases">
        <title>Snethiella sp. nov. sp. isolated from sea sand.</title>
        <authorList>
            <person name="Kim J."/>
            <person name="Jeong S.E."/>
            <person name="Jung H.S."/>
            <person name="Jeon C.O."/>
        </authorList>
    </citation>
    <scope>NUCLEOTIDE SEQUENCE [LARGE SCALE GENOMIC DNA]</scope>
    <source>
        <strain evidence="9 10">DP05</strain>
    </source>
</reference>
<dbReference type="GO" id="GO:0005886">
    <property type="term" value="C:plasma membrane"/>
    <property type="evidence" value="ECO:0007669"/>
    <property type="project" value="UniProtKB-SubCell"/>
</dbReference>
<dbReference type="SUPFAM" id="SSF161098">
    <property type="entry name" value="MetI-like"/>
    <property type="match status" value="1"/>
</dbReference>
<evidence type="ECO:0000256" key="5">
    <source>
        <dbReference type="ARBA" id="ARBA00022989"/>
    </source>
</evidence>
<dbReference type="RefSeq" id="WP_161316093.1">
    <property type="nucleotide sequence ID" value="NZ_WTUW01000002.1"/>
</dbReference>
<keyword evidence="3" id="KW-1003">Cell membrane</keyword>
<keyword evidence="4 7" id="KW-0812">Transmembrane</keyword>
<dbReference type="Gene3D" id="1.10.3720.10">
    <property type="entry name" value="MetI-like"/>
    <property type="match status" value="1"/>
</dbReference>
<evidence type="ECO:0000256" key="3">
    <source>
        <dbReference type="ARBA" id="ARBA00022475"/>
    </source>
</evidence>
<dbReference type="GO" id="GO:0055085">
    <property type="term" value="P:transmembrane transport"/>
    <property type="evidence" value="ECO:0007669"/>
    <property type="project" value="InterPro"/>
</dbReference>
<dbReference type="PROSITE" id="PS50928">
    <property type="entry name" value="ABC_TM1"/>
    <property type="match status" value="1"/>
</dbReference>
<evidence type="ECO:0000313" key="9">
    <source>
        <dbReference type="EMBL" id="MZR31605.1"/>
    </source>
</evidence>
<dbReference type="PANTHER" id="PTHR30151:SF20">
    <property type="entry name" value="ABC TRANSPORTER PERMEASE PROTEIN HI_0355-RELATED"/>
    <property type="match status" value="1"/>
</dbReference>
<dbReference type="AlphaFoldDB" id="A0A6L8W927"/>
<dbReference type="EMBL" id="WTUW01000002">
    <property type="protein sequence ID" value="MZR31605.1"/>
    <property type="molecule type" value="Genomic_DNA"/>
</dbReference>
<keyword evidence="5 7" id="KW-1133">Transmembrane helix</keyword>
<organism evidence="9 10">
    <name type="scientific">Sneathiella litorea</name>
    <dbReference type="NCBI Taxonomy" id="2606216"/>
    <lineage>
        <taxon>Bacteria</taxon>
        <taxon>Pseudomonadati</taxon>
        <taxon>Pseudomonadota</taxon>
        <taxon>Alphaproteobacteria</taxon>
        <taxon>Sneathiellales</taxon>
        <taxon>Sneathiellaceae</taxon>
        <taxon>Sneathiella</taxon>
    </lineage>
</organism>